<keyword evidence="1" id="KW-1133">Transmembrane helix</keyword>
<dbReference type="EMBL" id="UGHZ01000001">
    <property type="protein sequence ID" value="STP08811.1"/>
    <property type="molecule type" value="Genomic_DNA"/>
</dbReference>
<dbReference type="AlphaFoldDB" id="A0A377JLX0"/>
<evidence type="ECO:0000313" key="3">
    <source>
        <dbReference type="Proteomes" id="UP000255335"/>
    </source>
</evidence>
<feature type="transmembrane region" description="Helical" evidence="1">
    <location>
        <begin position="43"/>
        <end position="59"/>
    </location>
</feature>
<feature type="transmembrane region" description="Helical" evidence="1">
    <location>
        <begin position="132"/>
        <end position="157"/>
    </location>
</feature>
<feature type="transmembrane region" description="Helical" evidence="1">
    <location>
        <begin position="71"/>
        <end position="92"/>
    </location>
</feature>
<dbReference type="Proteomes" id="UP000255335">
    <property type="component" value="Unassembled WGS sequence"/>
</dbReference>
<evidence type="ECO:0000313" key="2">
    <source>
        <dbReference type="EMBL" id="STP08811.1"/>
    </source>
</evidence>
<dbReference type="RefSeq" id="WP_115025636.1">
    <property type="nucleotide sequence ID" value="NZ_UGHZ01000001.1"/>
</dbReference>
<accession>A0A377JLX0</accession>
<evidence type="ECO:0000256" key="1">
    <source>
        <dbReference type="SAM" id="Phobius"/>
    </source>
</evidence>
<feature type="transmembrane region" description="Helical" evidence="1">
    <location>
        <begin position="164"/>
        <end position="187"/>
    </location>
</feature>
<proteinExistence type="predicted"/>
<keyword evidence="1" id="KW-0812">Transmembrane</keyword>
<protein>
    <submittedName>
        <fullName evidence="2">Uncharacterized protein</fullName>
    </submittedName>
</protein>
<feature type="transmembrane region" description="Helical" evidence="1">
    <location>
        <begin position="19"/>
        <end position="37"/>
    </location>
</feature>
<gene>
    <name evidence="2" type="ORF">NCTC12221_00229</name>
</gene>
<organism evidence="2 3">
    <name type="scientific">Helicobacter cinaedi</name>
    <dbReference type="NCBI Taxonomy" id="213"/>
    <lineage>
        <taxon>Bacteria</taxon>
        <taxon>Pseudomonadati</taxon>
        <taxon>Campylobacterota</taxon>
        <taxon>Epsilonproteobacteria</taxon>
        <taxon>Campylobacterales</taxon>
        <taxon>Helicobacteraceae</taxon>
        <taxon>Helicobacter</taxon>
    </lineage>
</organism>
<keyword evidence="1" id="KW-0472">Membrane</keyword>
<name>A0A377JLX0_9HELI</name>
<reference evidence="2 3" key="1">
    <citation type="submission" date="2018-06" db="EMBL/GenBank/DDBJ databases">
        <authorList>
            <consortium name="Pathogen Informatics"/>
            <person name="Doyle S."/>
        </authorList>
    </citation>
    <scope>NUCLEOTIDE SEQUENCE [LARGE SCALE GENOMIC DNA]</scope>
    <source>
        <strain evidence="2 3">NCTC12221</strain>
    </source>
</reference>
<sequence length="188" mass="21596">MFDFTLDYKEQQFFGFQRFCLFVGVGLIILFSFFWRVYNIPNIPTWLAPFGIAAGVILFSQKGRFAKVGILMSYAWLMACFIYSLLFFSSLIEVKDIEITSFLAEIEIFLYTQGFITLEDMNELGLTSLQPYIHNVFLSAHIGGLIYSALGLMLTLLRFTQKILPLLFVCFSLSLPPVCFIATFFAWI</sequence>